<organism evidence="2 3">
    <name type="scientific">Armillaria solidipes</name>
    <dbReference type="NCBI Taxonomy" id="1076256"/>
    <lineage>
        <taxon>Eukaryota</taxon>
        <taxon>Fungi</taxon>
        <taxon>Dikarya</taxon>
        <taxon>Basidiomycota</taxon>
        <taxon>Agaricomycotina</taxon>
        <taxon>Agaricomycetes</taxon>
        <taxon>Agaricomycetidae</taxon>
        <taxon>Agaricales</taxon>
        <taxon>Marasmiineae</taxon>
        <taxon>Physalacriaceae</taxon>
        <taxon>Armillaria</taxon>
    </lineage>
</organism>
<gene>
    <name evidence="2" type="ORF">ARMSODRAFT_1044970</name>
</gene>
<name>A0A2H3BWE2_9AGAR</name>
<dbReference type="Pfam" id="PF01120">
    <property type="entry name" value="Alpha_L_fucos"/>
    <property type="match status" value="1"/>
</dbReference>
<protein>
    <recommendedName>
        <fullName evidence="1">Glycoside hydrolase family 29 N-terminal domain-containing protein</fullName>
    </recommendedName>
</protein>
<evidence type="ECO:0000313" key="3">
    <source>
        <dbReference type="Proteomes" id="UP000218334"/>
    </source>
</evidence>
<dbReference type="Gene3D" id="3.20.20.80">
    <property type="entry name" value="Glycosidases"/>
    <property type="match status" value="1"/>
</dbReference>
<dbReference type="InterPro" id="IPR016286">
    <property type="entry name" value="FUC_metazoa-typ"/>
</dbReference>
<proteinExistence type="predicted"/>
<dbReference type="InterPro" id="IPR017853">
    <property type="entry name" value="GH"/>
</dbReference>
<dbReference type="SUPFAM" id="SSF51445">
    <property type="entry name" value="(Trans)glycosidases"/>
    <property type="match status" value="1"/>
</dbReference>
<evidence type="ECO:0000313" key="2">
    <source>
        <dbReference type="EMBL" id="PBK67376.1"/>
    </source>
</evidence>
<feature type="domain" description="Glycoside hydrolase family 29 N-terminal" evidence="1">
    <location>
        <begin position="5"/>
        <end position="56"/>
    </location>
</feature>
<dbReference type="AlphaFoldDB" id="A0A2H3BWE2"/>
<keyword evidence="3" id="KW-1185">Reference proteome</keyword>
<sequence>DTPDEDYRNPTYILHSLVDIVSKNGNYLIDIGPTANGTVVSPSRTSLLKVGEWLRFAEEAIYDTQYWYVTAEEGDLRFTTKPDAFCIISLSYPTDGVLRSISSLPLKDGDVATFLGPDQSQKELAWSWSSSGVIELLVDEEELAMVQDTWLFKITYTQ</sequence>
<dbReference type="GO" id="GO:0006004">
    <property type="term" value="P:fucose metabolic process"/>
    <property type="evidence" value="ECO:0007669"/>
    <property type="project" value="InterPro"/>
</dbReference>
<dbReference type="STRING" id="1076256.A0A2H3BWE2"/>
<feature type="non-terminal residue" evidence="2">
    <location>
        <position position="1"/>
    </location>
</feature>
<dbReference type="PRINTS" id="PR00741">
    <property type="entry name" value="GLHYDRLASE29"/>
</dbReference>
<evidence type="ECO:0000259" key="1">
    <source>
        <dbReference type="Pfam" id="PF01120"/>
    </source>
</evidence>
<accession>A0A2H3BWE2</accession>
<dbReference type="Proteomes" id="UP000218334">
    <property type="component" value="Unassembled WGS sequence"/>
</dbReference>
<dbReference type="GO" id="GO:0004560">
    <property type="term" value="F:alpha-L-fucosidase activity"/>
    <property type="evidence" value="ECO:0007669"/>
    <property type="project" value="UniProtKB-EC"/>
</dbReference>
<dbReference type="EMBL" id="KZ293436">
    <property type="protein sequence ID" value="PBK67376.1"/>
    <property type="molecule type" value="Genomic_DNA"/>
</dbReference>
<reference evidence="3" key="1">
    <citation type="journal article" date="2017" name="Nat. Ecol. Evol.">
        <title>Genome expansion and lineage-specific genetic innovations in the forest pathogenic fungi Armillaria.</title>
        <authorList>
            <person name="Sipos G."/>
            <person name="Prasanna A.N."/>
            <person name="Walter M.C."/>
            <person name="O'Connor E."/>
            <person name="Balint B."/>
            <person name="Krizsan K."/>
            <person name="Kiss B."/>
            <person name="Hess J."/>
            <person name="Varga T."/>
            <person name="Slot J."/>
            <person name="Riley R."/>
            <person name="Boka B."/>
            <person name="Rigling D."/>
            <person name="Barry K."/>
            <person name="Lee J."/>
            <person name="Mihaltcheva S."/>
            <person name="LaButti K."/>
            <person name="Lipzen A."/>
            <person name="Waldron R."/>
            <person name="Moloney N.M."/>
            <person name="Sperisen C."/>
            <person name="Kredics L."/>
            <person name="Vagvoelgyi C."/>
            <person name="Patrignani A."/>
            <person name="Fitzpatrick D."/>
            <person name="Nagy I."/>
            <person name="Doyle S."/>
            <person name="Anderson J.B."/>
            <person name="Grigoriev I.V."/>
            <person name="Gueldener U."/>
            <person name="Muensterkoetter M."/>
            <person name="Nagy L.G."/>
        </authorList>
    </citation>
    <scope>NUCLEOTIDE SEQUENCE [LARGE SCALE GENOMIC DNA]</scope>
    <source>
        <strain evidence="3">28-4</strain>
    </source>
</reference>
<dbReference type="InterPro" id="IPR057739">
    <property type="entry name" value="Glyco_hydro_29_N"/>
</dbReference>